<organism evidence="1 2">
    <name type="scientific">Salinibacter ruber (strain M8)</name>
    <dbReference type="NCBI Taxonomy" id="761659"/>
    <lineage>
        <taxon>Bacteria</taxon>
        <taxon>Pseudomonadati</taxon>
        <taxon>Rhodothermota</taxon>
        <taxon>Rhodothermia</taxon>
        <taxon>Rhodothermales</taxon>
        <taxon>Salinibacteraceae</taxon>
        <taxon>Salinibacter</taxon>
    </lineage>
</organism>
<dbReference type="Proteomes" id="UP000000933">
    <property type="component" value="Chromosome"/>
</dbReference>
<reference evidence="2" key="2">
    <citation type="submission" date="2010-04" db="EMBL/GenBank/DDBJ databases">
        <title>Genome sequence of Salinibacter ruber M8.</title>
        <authorList>
            <consortium name="Genoscope"/>
        </authorList>
    </citation>
    <scope>NUCLEOTIDE SEQUENCE [LARGE SCALE GENOMIC DNA]</scope>
    <source>
        <strain evidence="2">M8</strain>
    </source>
</reference>
<dbReference type="HOGENOM" id="CLU_2920123_0_0_10"/>
<proteinExistence type="predicted"/>
<dbReference type="AlphaFoldDB" id="D5H595"/>
<name>D5H595_SALRM</name>
<protein>
    <submittedName>
        <fullName evidence="1">Uncharacterized protein</fullName>
    </submittedName>
</protein>
<sequence length="61" mass="6661">MVTRFTKLRVYFRSETQVDHGLKALDMSEGPAPSGFTELPLMVGLEPVDLQLLHGGKSSAT</sequence>
<accession>D5H595</accession>
<evidence type="ECO:0000313" key="1">
    <source>
        <dbReference type="EMBL" id="CBH23200.1"/>
    </source>
</evidence>
<gene>
    <name evidence="1" type="ordered locus">SRM_00279</name>
</gene>
<evidence type="ECO:0000313" key="2">
    <source>
        <dbReference type="Proteomes" id="UP000000933"/>
    </source>
</evidence>
<dbReference type="KEGG" id="srm:SRM_00279"/>
<reference evidence="1 2" key="1">
    <citation type="journal article" date="2010" name="ISME J.">
        <title>Fine-scale evolution: genomic, phenotypic and ecological differentiation in two coexisting Salinibacter ruber strains.</title>
        <authorList>
            <person name="Pena A."/>
            <person name="Teeling H."/>
            <person name="Huerta-Cepas J."/>
            <person name="Santos F."/>
            <person name="Yarza P."/>
            <person name="Brito-Echeverria J."/>
            <person name="Lucio M."/>
            <person name="Schmitt-Kopplin P."/>
            <person name="Meseguer I."/>
            <person name="Schenowitz C."/>
            <person name="Dossat C."/>
            <person name="Barbe V."/>
            <person name="Dopazo J."/>
            <person name="Rossello-Mora R."/>
            <person name="Schuler M."/>
            <person name="Glockner F.O."/>
            <person name="Amann R."/>
            <person name="Gabaldon T."/>
            <person name="Anton J."/>
        </authorList>
    </citation>
    <scope>NUCLEOTIDE SEQUENCE [LARGE SCALE GENOMIC DNA]</scope>
    <source>
        <strain evidence="1 2">M8</strain>
    </source>
</reference>
<dbReference type="EMBL" id="FP565814">
    <property type="protein sequence ID" value="CBH23200.1"/>
    <property type="molecule type" value="Genomic_DNA"/>
</dbReference>